<protein>
    <submittedName>
        <fullName evidence="7">Helix-turn-helix domain-containing protein</fullName>
    </submittedName>
</protein>
<accession>A0A7Y7XB01</accession>
<dbReference type="PANTHER" id="PTHR46796:SF6">
    <property type="entry name" value="ARAC SUBFAMILY"/>
    <property type="match status" value="1"/>
</dbReference>
<gene>
    <name evidence="7" type="ORF">HX882_11190</name>
</gene>
<evidence type="ECO:0000313" key="7">
    <source>
        <dbReference type="EMBL" id="NWB96457.1"/>
    </source>
</evidence>
<comment type="caution">
    <text evidence="7">The sequence shown here is derived from an EMBL/GenBank/DDBJ whole genome shotgun (WGS) entry which is preliminary data.</text>
</comment>
<dbReference type="Pfam" id="PF12833">
    <property type="entry name" value="HTH_18"/>
    <property type="match status" value="1"/>
</dbReference>
<keyword evidence="1" id="KW-0805">Transcription regulation</keyword>
<dbReference type="GO" id="GO:0043565">
    <property type="term" value="F:sequence-specific DNA binding"/>
    <property type="evidence" value="ECO:0007669"/>
    <property type="project" value="InterPro"/>
</dbReference>
<dbReference type="PROSITE" id="PS01124">
    <property type="entry name" value="HTH_ARAC_FAMILY_2"/>
    <property type="match status" value="1"/>
</dbReference>
<evidence type="ECO:0000256" key="5">
    <source>
        <dbReference type="ARBA" id="ARBA00037345"/>
    </source>
</evidence>
<dbReference type="RefSeq" id="WP_177101800.1">
    <property type="nucleotide sequence ID" value="NZ_JACAQB010000006.1"/>
</dbReference>
<evidence type="ECO:0000256" key="2">
    <source>
        <dbReference type="ARBA" id="ARBA00023125"/>
    </source>
</evidence>
<dbReference type="SMART" id="SM00342">
    <property type="entry name" value="HTH_ARAC"/>
    <property type="match status" value="1"/>
</dbReference>
<dbReference type="PANTHER" id="PTHR46796">
    <property type="entry name" value="HTH-TYPE TRANSCRIPTIONAL ACTIVATOR RHAS-RELATED"/>
    <property type="match status" value="1"/>
</dbReference>
<name>A0A7Y7XB01_9PSED</name>
<evidence type="ECO:0000256" key="3">
    <source>
        <dbReference type="ARBA" id="ARBA00023159"/>
    </source>
</evidence>
<comment type="function">
    <text evidence="5">Regulatory protein of the TOL plasmid xyl operons. XylS activates the xylXYZLTEGFJQKIH operon required for the degradation of toluene, m-xylene and p-xylene.</text>
</comment>
<dbReference type="GO" id="GO:0003700">
    <property type="term" value="F:DNA-binding transcription factor activity"/>
    <property type="evidence" value="ECO:0007669"/>
    <property type="project" value="InterPro"/>
</dbReference>
<evidence type="ECO:0000256" key="1">
    <source>
        <dbReference type="ARBA" id="ARBA00023015"/>
    </source>
</evidence>
<organism evidence="7 8">
    <name type="scientific">Pseudomonas gingeri</name>
    <dbReference type="NCBI Taxonomy" id="117681"/>
    <lineage>
        <taxon>Bacteria</taxon>
        <taxon>Pseudomonadati</taxon>
        <taxon>Pseudomonadota</taxon>
        <taxon>Gammaproteobacteria</taxon>
        <taxon>Pseudomonadales</taxon>
        <taxon>Pseudomonadaceae</taxon>
        <taxon>Pseudomonas</taxon>
    </lineage>
</organism>
<keyword evidence="2" id="KW-0238">DNA-binding</keyword>
<sequence length="309" mass="34960">MATLYTLDNLHAKERFDYWHEVVCSTYAPAESRKLIGGPFDGSLNVKNMGEITLTQIKSLPVKYKRRLRDDERDQFLLSLSLIPGACFVQNGTESRQGIGDIVIVDSARPYECGFPQGDNQIVVSVPRALFLRHIPTPELFLGRTLECQTPLGKIASNLLMEIWQLDTLSESAGERLNASFLDILSTALETTFRIPAMEPPSHQTRQLQRAKRYLLNHLHDPELSIDSVALAIHVSPRTLNRLFAAEGTTASRWLWRERLAACHDVLLKRQYQSVSDAALSYGFTNLSHFSRAFKSVYGYPAQQLLRQK</sequence>
<keyword evidence="3" id="KW-0010">Activator</keyword>
<dbReference type="Proteomes" id="UP000539985">
    <property type="component" value="Unassembled WGS sequence"/>
</dbReference>
<dbReference type="InterPro" id="IPR050204">
    <property type="entry name" value="AraC_XylS_family_regulators"/>
</dbReference>
<evidence type="ECO:0000259" key="6">
    <source>
        <dbReference type="PROSITE" id="PS01124"/>
    </source>
</evidence>
<dbReference type="Pfam" id="PF14525">
    <property type="entry name" value="AraC_binding_2"/>
    <property type="match status" value="1"/>
</dbReference>
<evidence type="ECO:0000256" key="4">
    <source>
        <dbReference type="ARBA" id="ARBA00023163"/>
    </source>
</evidence>
<evidence type="ECO:0000313" key="8">
    <source>
        <dbReference type="Proteomes" id="UP000539985"/>
    </source>
</evidence>
<dbReference type="InterPro" id="IPR009057">
    <property type="entry name" value="Homeodomain-like_sf"/>
</dbReference>
<proteinExistence type="predicted"/>
<reference evidence="7 8" key="1">
    <citation type="submission" date="2020-04" db="EMBL/GenBank/DDBJ databases">
        <title>Molecular characterization of pseudomonads from Agaricus bisporus reveal novel blotch 2 pathogens in Western Europe.</title>
        <authorList>
            <person name="Taparia T."/>
            <person name="Krijger M."/>
            <person name="Haynes E."/>
            <person name="Elpinstone J.G."/>
            <person name="Noble R."/>
            <person name="Van Der Wolf J."/>
        </authorList>
    </citation>
    <scope>NUCLEOTIDE SEQUENCE [LARGE SCALE GENOMIC DNA]</scope>
    <source>
        <strain evidence="7 8">H7001</strain>
    </source>
</reference>
<dbReference type="EMBL" id="JACAQB010000006">
    <property type="protein sequence ID" value="NWB96457.1"/>
    <property type="molecule type" value="Genomic_DNA"/>
</dbReference>
<dbReference type="Gene3D" id="1.10.10.60">
    <property type="entry name" value="Homeodomain-like"/>
    <property type="match status" value="1"/>
</dbReference>
<dbReference type="SUPFAM" id="SSF46689">
    <property type="entry name" value="Homeodomain-like"/>
    <property type="match status" value="2"/>
</dbReference>
<keyword evidence="4" id="KW-0804">Transcription</keyword>
<dbReference type="AlphaFoldDB" id="A0A7Y7XB01"/>
<dbReference type="InterPro" id="IPR018060">
    <property type="entry name" value="HTH_AraC"/>
</dbReference>
<feature type="domain" description="HTH araC/xylS-type" evidence="6">
    <location>
        <begin position="209"/>
        <end position="308"/>
    </location>
</feature>
<dbReference type="InterPro" id="IPR035418">
    <property type="entry name" value="AraC-bd_2"/>
</dbReference>